<comment type="caution">
    <text evidence="2">The sequence shown here is derived from an EMBL/GenBank/DDBJ whole genome shotgun (WGS) entry which is preliminary data.</text>
</comment>
<accession>A0A1G2DF01</accession>
<evidence type="ECO:0000256" key="1">
    <source>
        <dbReference type="SAM" id="Phobius"/>
    </source>
</evidence>
<dbReference type="STRING" id="1798665.A2942_03820"/>
<dbReference type="EMBL" id="MHLP01000026">
    <property type="protein sequence ID" value="OGZ12215.1"/>
    <property type="molecule type" value="Genomic_DNA"/>
</dbReference>
<keyword evidence="1" id="KW-1133">Transmembrane helix</keyword>
<feature type="transmembrane region" description="Helical" evidence="1">
    <location>
        <begin position="6"/>
        <end position="29"/>
    </location>
</feature>
<reference evidence="2 3" key="1">
    <citation type="journal article" date="2016" name="Nat. Commun.">
        <title>Thousands of microbial genomes shed light on interconnected biogeochemical processes in an aquifer system.</title>
        <authorList>
            <person name="Anantharaman K."/>
            <person name="Brown C.T."/>
            <person name="Hug L.A."/>
            <person name="Sharon I."/>
            <person name="Castelle C.J."/>
            <person name="Probst A.J."/>
            <person name="Thomas B.C."/>
            <person name="Singh A."/>
            <person name="Wilkins M.J."/>
            <person name="Karaoz U."/>
            <person name="Brodie E.L."/>
            <person name="Williams K.H."/>
            <person name="Hubbard S.S."/>
            <person name="Banfield J.F."/>
        </authorList>
    </citation>
    <scope>NUCLEOTIDE SEQUENCE [LARGE SCALE GENOMIC DNA]</scope>
</reference>
<dbReference type="AlphaFoldDB" id="A0A1G2DF01"/>
<keyword evidence="1" id="KW-0812">Transmembrane</keyword>
<proteinExistence type="predicted"/>
<protein>
    <submittedName>
        <fullName evidence="2">Uncharacterized protein</fullName>
    </submittedName>
</protein>
<keyword evidence="1" id="KW-0472">Membrane</keyword>
<organism evidence="2 3">
    <name type="scientific">Candidatus Lloydbacteria bacterium RIFCSPLOWO2_01_FULL_50_20</name>
    <dbReference type="NCBI Taxonomy" id="1798665"/>
    <lineage>
        <taxon>Bacteria</taxon>
        <taxon>Candidatus Lloydiibacteriota</taxon>
    </lineage>
</organism>
<sequence>MDLPYWYWFLIIGFALFLVAGIMLVADNLDSTETDIYWDTDDTVKPKWRVLVGGVLAVIGVIGLTLVFFLG</sequence>
<dbReference type="Proteomes" id="UP000178534">
    <property type="component" value="Unassembled WGS sequence"/>
</dbReference>
<evidence type="ECO:0000313" key="3">
    <source>
        <dbReference type="Proteomes" id="UP000178534"/>
    </source>
</evidence>
<gene>
    <name evidence="2" type="ORF">A2942_03820</name>
</gene>
<name>A0A1G2DF01_9BACT</name>
<feature type="transmembrane region" description="Helical" evidence="1">
    <location>
        <begin position="50"/>
        <end position="70"/>
    </location>
</feature>
<evidence type="ECO:0000313" key="2">
    <source>
        <dbReference type="EMBL" id="OGZ12215.1"/>
    </source>
</evidence>